<organism evidence="1 2">
    <name type="scientific">Patella caerulea</name>
    <name type="common">Rayed Mediterranean limpet</name>
    <dbReference type="NCBI Taxonomy" id="87958"/>
    <lineage>
        <taxon>Eukaryota</taxon>
        <taxon>Metazoa</taxon>
        <taxon>Spiralia</taxon>
        <taxon>Lophotrochozoa</taxon>
        <taxon>Mollusca</taxon>
        <taxon>Gastropoda</taxon>
        <taxon>Patellogastropoda</taxon>
        <taxon>Patelloidea</taxon>
        <taxon>Patellidae</taxon>
        <taxon>Patella</taxon>
    </lineage>
</organism>
<dbReference type="EMBL" id="JAZGQO010000007">
    <property type="protein sequence ID" value="KAK6180781.1"/>
    <property type="molecule type" value="Genomic_DNA"/>
</dbReference>
<reference evidence="1 2" key="1">
    <citation type="submission" date="2024-01" db="EMBL/GenBank/DDBJ databases">
        <title>The genome of the rayed Mediterranean limpet Patella caerulea (Linnaeus, 1758).</title>
        <authorList>
            <person name="Anh-Thu Weber A."/>
            <person name="Halstead-Nussloch G."/>
        </authorList>
    </citation>
    <scope>NUCLEOTIDE SEQUENCE [LARGE SCALE GENOMIC DNA]</scope>
    <source>
        <strain evidence="1">AATW-2023a</strain>
        <tissue evidence="1">Whole specimen</tissue>
    </source>
</reference>
<dbReference type="Proteomes" id="UP001347796">
    <property type="component" value="Unassembled WGS sequence"/>
</dbReference>
<accession>A0AAN8JMU1</accession>
<keyword evidence="2" id="KW-1185">Reference proteome</keyword>
<sequence>MSATVKLADVQPPDKEEVLKQLKQIVETEGSILQDVRQCLKVSLDGFVNKDISKLFKLAVVYSQCFKSLGITSKDDLENIIRKNFRHNDIPDVVEELHDHEREWDDMLKDVDKQFMKDGDYVVKEDEVGPVDVPLVNARTGESVRFKDYLDSSSSLILVLLRHFA</sequence>
<proteinExistence type="predicted"/>
<dbReference type="AlphaFoldDB" id="A0AAN8JMU1"/>
<comment type="caution">
    <text evidence="1">The sequence shown here is derived from an EMBL/GenBank/DDBJ whole genome shotgun (WGS) entry which is preliminary data.</text>
</comment>
<evidence type="ECO:0000313" key="2">
    <source>
        <dbReference type="Proteomes" id="UP001347796"/>
    </source>
</evidence>
<evidence type="ECO:0000313" key="1">
    <source>
        <dbReference type="EMBL" id="KAK6180781.1"/>
    </source>
</evidence>
<name>A0AAN8JMU1_PATCE</name>
<gene>
    <name evidence="1" type="ORF">SNE40_008769</name>
</gene>
<protein>
    <submittedName>
        <fullName evidence="1">Uncharacterized protein</fullName>
    </submittedName>
</protein>